<feature type="transmembrane region" description="Helical" evidence="8">
    <location>
        <begin position="185"/>
        <end position="203"/>
    </location>
</feature>
<evidence type="ECO:0000256" key="8">
    <source>
        <dbReference type="SAM" id="Phobius"/>
    </source>
</evidence>
<dbReference type="SUPFAM" id="SSF81452">
    <property type="entry name" value="Cytochrome c oxidase subunit III-like"/>
    <property type="match status" value="1"/>
</dbReference>
<dbReference type="CDD" id="cd00386">
    <property type="entry name" value="Heme_Cu_Oxidase_III_like"/>
    <property type="match status" value="1"/>
</dbReference>
<dbReference type="FunFam" id="1.20.120.80:FF:000001">
    <property type="entry name" value="Cytochrome (Ubi)quinol oxidase subunit III"/>
    <property type="match status" value="1"/>
</dbReference>
<evidence type="ECO:0000256" key="7">
    <source>
        <dbReference type="SAM" id="MobiDB-lite"/>
    </source>
</evidence>
<dbReference type="Gene3D" id="1.20.120.80">
    <property type="entry name" value="Cytochrome c oxidase, subunit III, four-helix bundle"/>
    <property type="match status" value="1"/>
</dbReference>
<keyword evidence="3" id="KW-1003">Cell membrane</keyword>
<keyword evidence="5 8" id="KW-1133">Transmembrane helix</keyword>
<evidence type="ECO:0000256" key="5">
    <source>
        <dbReference type="ARBA" id="ARBA00022989"/>
    </source>
</evidence>
<feature type="transmembrane region" description="Helical" evidence="8">
    <location>
        <begin position="32"/>
        <end position="56"/>
    </location>
</feature>
<feature type="domain" description="Heme-copper oxidase subunit III family profile" evidence="9">
    <location>
        <begin position="1"/>
        <end position="204"/>
    </location>
</feature>
<dbReference type="Pfam" id="PF00510">
    <property type="entry name" value="COX3"/>
    <property type="match status" value="1"/>
</dbReference>
<dbReference type="PROSITE" id="PS50253">
    <property type="entry name" value="COX3"/>
    <property type="match status" value="1"/>
</dbReference>
<feature type="transmembrane region" description="Helical" evidence="8">
    <location>
        <begin position="103"/>
        <end position="121"/>
    </location>
</feature>
<dbReference type="InterPro" id="IPR000298">
    <property type="entry name" value="Cyt_c_oxidase-like_su3"/>
</dbReference>
<dbReference type="PANTHER" id="PTHR11403:SF2">
    <property type="entry name" value="CYTOCHROME BO(3) UBIQUINOL OXIDASE SUBUNIT 3"/>
    <property type="match status" value="1"/>
</dbReference>
<comment type="similarity">
    <text evidence="2">Belongs to the cytochrome c oxidase subunit 3 family.</text>
</comment>
<dbReference type="GO" id="GO:0019646">
    <property type="term" value="P:aerobic electron transport chain"/>
    <property type="evidence" value="ECO:0007669"/>
    <property type="project" value="InterPro"/>
</dbReference>
<organism evidence="10">
    <name type="scientific">freshwater metagenome</name>
    <dbReference type="NCBI Taxonomy" id="449393"/>
    <lineage>
        <taxon>unclassified sequences</taxon>
        <taxon>metagenomes</taxon>
        <taxon>ecological metagenomes</taxon>
    </lineage>
</organism>
<evidence type="ECO:0000256" key="1">
    <source>
        <dbReference type="ARBA" id="ARBA00004651"/>
    </source>
</evidence>
<dbReference type="EMBL" id="CAESAN010000126">
    <property type="protein sequence ID" value="CAB4346374.1"/>
    <property type="molecule type" value="Genomic_DNA"/>
</dbReference>
<accession>A0A6J5ZUI3</accession>
<evidence type="ECO:0000313" key="10">
    <source>
        <dbReference type="EMBL" id="CAB4346374.1"/>
    </source>
</evidence>
<protein>
    <submittedName>
        <fullName evidence="10">Unannotated protein</fullName>
    </submittedName>
</protein>
<gene>
    <name evidence="10" type="ORF">UFOPK3547_01335</name>
</gene>
<evidence type="ECO:0000256" key="6">
    <source>
        <dbReference type="ARBA" id="ARBA00023136"/>
    </source>
</evidence>
<keyword evidence="6 8" id="KW-0472">Membrane</keyword>
<dbReference type="InterPro" id="IPR024791">
    <property type="entry name" value="Cyt_c/ubiquinol_Oxase_su3"/>
</dbReference>
<dbReference type="InterPro" id="IPR013833">
    <property type="entry name" value="Cyt_c_oxidase_su3_a-hlx"/>
</dbReference>
<feature type="region of interest" description="Disordered" evidence="7">
    <location>
        <begin position="1"/>
        <end position="26"/>
    </location>
</feature>
<evidence type="ECO:0000256" key="4">
    <source>
        <dbReference type="ARBA" id="ARBA00022692"/>
    </source>
</evidence>
<sequence length="204" mass="22103">MEAASITAPAVHEDTHHGPPKANQSSSVNSEVLGILLFIISELMLFGAFFAAYFFIRVVSADQWPPGDGLPVAVAATNAAVLLSSSVTMHWTDLSAKRGNQMGMRVGIVTTFLLGCTFLFIQINEYLHLGFTPKTSASASVFFGLTGLHGAHVVIGLLLLWMSAVRIFKGKVGPANYKGLEVPGIYWHFVDAMWIVVFTTIYIL</sequence>
<name>A0A6J5ZUI3_9ZZZZ</name>
<reference evidence="10" key="1">
    <citation type="submission" date="2020-05" db="EMBL/GenBank/DDBJ databases">
        <authorList>
            <person name="Chiriac C."/>
            <person name="Salcher M."/>
            <person name="Ghai R."/>
            <person name="Kavagutti S V."/>
        </authorList>
    </citation>
    <scope>NUCLEOTIDE SEQUENCE</scope>
</reference>
<evidence type="ECO:0000259" key="9">
    <source>
        <dbReference type="PROSITE" id="PS50253"/>
    </source>
</evidence>
<comment type="subcellular location">
    <subcellularLocation>
        <location evidence="1">Cell membrane</location>
        <topology evidence="1">Multi-pass membrane protein</topology>
    </subcellularLocation>
</comment>
<dbReference type="GO" id="GO:0005886">
    <property type="term" value="C:plasma membrane"/>
    <property type="evidence" value="ECO:0007669"/>
    <property type="project" value="UniProtKB-SubCell"/>
</dbReference>
<feature type="transmembrane region" description="Helical" evidence="8">
    <location>
        <begin position="72"/>
        <end position="91"/>
    </location>
</feature>
<dbReference type="AlphaFoldDB" id="A0A6J5ZUI3"/>
<keyword evidence="4 8" id="KW-0812">Transmembrane</keyword>
<proteinExistence type="inferred from homology"/>
<dbReference type="GO" id="GO:0004129">
    <property type="term" value="F:cytochrome-c oxidase activity"/>
    <property type="evidence" value="ECO:0007669"/>
    <property type="project" value="InterPro"/>
</dbReference>
<dbReference type="InterPro" id="IPR035973">
    <property type="entry name" value="Cyt_c_oxidase_su3-like_sf"/>
</dbReference>
<evidence type="ECO:0000256" key="2">
    <source>
        <dbReference type="ARBA" id="ARBA00010581"/>
    </source>
</evidence>
<feature type="transmembrane region" description="Helical" evidence="8">
    <location>
        <begin position="141"/>
        <end position="164"/>
    </location>
</feature>
<dbReference type="PANTHER" id="PTHR11403">
    <property type="entry name" value="CYTOCHROME C OXIDASE SUBUNIT III"/>
    <property type="match status" value="1"/>
</dbReference>
<evidence type="ECO:0000256" key="3">
    <source>
        <dbReference type="ARBA" id="ARBA00022475"/>
    </source>
</evidence>